<proteinExistence type="predicted"/>
<dbReference type="EMBL" id="OZ034818">
    <property type="protein sequence ID" value="CAL1390230.1"/>
    <property type="molecule type" value="Genomic_DNA"/>
</dbReference>
<evidence type="ECO:0000313" key="1">
    <source>
        <dbReference type="EMBL" id="CAL1390230.1"/>
    </source>
</evidence>
<keyword evidence="2" id="KW-1185">Reference proteome</keyword>
<sequence>MKKEAMACTLDCRYLDKDFGDKTYKRKCDAEATATTDNDNSESMVIESSLPLSAKQSMAPSTVNLDMLTLMITTYDEVISRRVSGRSWKHFRKRRVWEKIESRQAAFEEQMKKLKRGQQAS</sequence>
<name>A0AAV2EXW6_9ROSI</name>
<accession>A0AAV2EXW6</accession>
<protein>
    <submittedName>
        <fullName evidence="1">Uncharacterized protein</fullName>
    </submittedName>
</protein>
<gene>
    <name evidence="1" type="ORF">LTRI10_LOCUS31032</name>
</gene>
<organism evidence="1 2">
    <name type="scientific">Linum trigynum</name>
    <dbReference type="NCBI Taxonomy" id="586398"/>
    <lineage>
        <taxon>Eukaryota</taxon>
        <taxon>Viridiplantae</taxon>
        <taxon>Streptophyta</taxon>
        <taxon>Embryophyta</taxon>
        <taxon>Tracheophyta</taxon>
        <taxon>Spermatophyta</taxon>
        <taxon>Magnoliopsida</taxon>
        <taxon>eudicotyledons</taxon>
        <taxon>Gunneridae</taxon>
        <taxon>Pentapetalae</taxon>
        <taxon>rosids</taxon>
        <taxon>fabids</taxon>
        <taxon>Malpighiales</taxon>
        <taxon>Linaceae</taxon>
        <taxon>Linum</taxon>
    </lineage>
</organism>
<evidence type="ECO:0000313" key="2">
    <source>
        <dbReference type="Proteomes" id="UP001497516"/>
    </source>
</evidence>
<reference evidence="1 2" key="1">
    <citation type="submission" date="2024-04" db="EMBL/GenBank/DDBJ databases">
        <authorList>
            <person name="Fracassetti M."/>
        </authorList>
    </citation>
    <scope>NUCLEOTIDE SEQUENCE [LARGE SCALE GENOMIC DNA]</scope>
</reference>
<dbReference type="AlphaFoldDB" id="A0AAV2EXW6"/>
<dbReference type="Proteomes" id="UP001497516">
    <property type="component" value="Chromosome 5"/>
</dbReference>